<proteinExistence type="predicted"/>
<organism evidence="1 2">
    <name type="scientific">Euphydryas editha</name>
    <name type="common">Edith's checkerspot</name>
    <dbReference type="NCBI Taxonomy" id="104508"/>
    <lineage>
        <taxon>Eukaryota</taxon>
        <taxon>Metazoa</taxon>
        <taxon>Ecdysozoa</taxon>
        <taxon>Arthropoda</taxon>
        <taxon>Hexapoda</taxon>
        <taxon>Insecta</taxon>
        <taxon>Pterygota</taxon>
        <taxon>Neoptera</taxon>
        <taxon>Endopterygota</taxon>
        <taxon>Lepidoptera</taxon>
        <taxon>Glossata</taxon>
        <taxon>Ditrysia</taxon>
        <taxon>Papilionoidea</taxon>
        <taxon>Nymphalidae</taxon>
        <taxon>Nymphalinae</taxon>
        <taxon>Euphydryas</taxon>
    </lineage>
</organism>
<protein>
    <submittedName>
        <fullName evidence="1">Uncharacterized protein</fullName>
    </submittedName>
</protein>
<dbReference type="AlphaFoldDB" id="A0AAU9UNH4"/>
<keyword evidence="2" id="KW-1185">Reference proteome</keyword>
<sequence length="107" mass="12160">MPGAATTDKDFLTIQVEDHQDPVAHLGHLFESHASKCNLSPQSIANIRKRCIDFNVKLVNEIQHRIPSNYETLKKVIVLSLENTLKQIKDPHALVELAREFGFDDQK</sequence>
<evidence type="ECO:0000313" key="2">
    <source>
        <dbReference type="Proteomes" id="UP001153954"/>
    </source>
</evidence>
<reference evidence="1" key="1">
    <citation type="submission" date="2022-03" db="EMBL/GenBank/DDBJ databases">
        <authorList>
            <person name="Tunstrom K."/>
        </authorList>
    </citation>
    <scope>NUCLEOTIDE SEQUENCE</scope>
</reference>
<comment type="caution">
    <text evidence="1">The sequence shown here is derived from an EMBL/GenBank/DDBJ whole genome shotgun (WGS) entry which is preliminary data.</text>
</comment>
<name>A0AAU9UNH4_EUPED</name>
<dbReference type="Proteomes" id="UP001153954">
    <property type="component" value="Unassembled WGS sequence"/>
</dbReference>
<dbReference type="EMBL" id="CAKOGL010000023">
    <property type="protein sequence ID" value="CAH2101179.1"/>
    <property type="molecule type" value="Genomic_DNA"/>
</dbReference>
<evidence type="ECO:0000313" key="1">
    <source>
        <dbReference type="EMBL" id="CAH2101179.1"/>
    </source>
</evidence>
<gene>
    <name evidence="1" type="ORF">EEDITHA_LOCUS15963</name>
</gene>
<accession>A0AAU9UNH4</accession>